<gene>
    <name evidence="1" type="ORF">BGCPKDLD_2372</name>
</gene>
<protein>
    <submittedName>
        <fullName evidence="1">Uncharacterized protein</fullName>
    </submittedName>
</protein>
<keyword evidence="2" id="KW-1185">Reference proteome</keyword>
<comment type="caution">
    <text evidence="1">The sequence shown here is derived from an EMBL/GenBank/DDBJ whole genome shotgun (WGS) entry which is preliminary data.</text>
</comment>
<name>A0ABQ4UUV5_9HYPH</name>
<evidence type="ECO:0000313" key="2">
    <source>
        <dbReference type="Proteomes" id="UP001055093"/>
    </source>
</evidence>
<reference evidence="1" key="2">
    <citation type="submission" date="2021-08" db="EMBL/GenBank/DDBJ databases">
        <authorList>
            <person name="Tani A."/>
            <person name="Ola A."/>
            <person name="Ogura Y."/>
            <person name="Katsura K."/>
            <person name="Hayashi T."/>
        </authorList>
    </citation>
    <scope>NUCLEOTIDE SEQUENCE</scope>
    <source>
        <strain evidence="1">DSM 14458</strain>
    </source>
</reference>
<accession>A0ABQ4UUV5</accession>
<dbReference type="InterPro" id="IPR029044">
    <property type="entry name" value="Nucleotide-diphossugar_trans"/>
</dbReference>
<dbReference type="Pfam" id="PF04488">
    <property type="entry name" value="Gly_transf_sug"/>
    <property type="match status" value="1"/>
</dbReference>
<organism evidence="1 2">
    <name type="scientific">Methylorubrum suomiense</name>
    <dbReference type="NCBI Taxonomy" id="144191"/>
    <lineage>
        <taxon>Bacteria</taxon>
        <taxon>Pseudomonadati</taxon>
        <taxon>Pseudomonadota</taxon>
        <taxon>Alphaproteobacteria</taxon>
        <taxon>Hyphomicrobiales</taxon>
        <taxon>Methylobacteriaceae</taxon>
        <taxon>Methylorubrum</taxon>
    </lineage>
</organism>
<dbReference type="SUPFAM" id="SSF53448">
    <property type="entry name" value="Nucleotide-diphospho-sugar transferases"/>
    <property type="match status" value="1"/>
</dbReference>
<dbReference type="InterPro" id="IPR007577">
    <property type="entry name" value="GlycoTrfase_DXD_sugar-bd_CS"/>
</dbReference>
<dbReference type="Gene3D" id="3.90.550.20">
    <property type="match status" value="1"/>
</dbReference>
<evidence type="ECO:0000313" key="1">
    <source>
        <dbReference type="EMBL" id="GJE75785.1"/>
    </source>
</evidence>
<dbReference type="EMBL" id="BPRE01000006">
    <property type="protein sequence ID" value="GJE75785.1"/>
    <property type="molecule type" value="Genomic_DNA"/>
</dbReference>
<reference evidence="1" key="1">
    <citation type="journal article" date="2021" name="Front. Microbiol.">
        <title>Comprehensive Comparative Genomics and Phenotyping of Methylobacterium Species.</title>
        <authorList>
            <person name="Alessa O."/>
            <person name="Ogura Y."/>
            <person name="Fujitani Y."/>
            <person name="Takami H."/>
            <person name="Hayashi T."/>
            <person name="Sahin N."/>
            <person name="Tani A."/>
        </authorList>
    </citation>
    <scope>NUCLEOTIDE SEQUENCE</scope>
    <source>
        <strain evidence="1">DSM 14458</strain>
    </source>
</reference>
<dbReference type="Proteomes" id="UP001055093">
    <property type="component" value="Unassembled WGS sequence"/>
</dbReference>
<proteinExistence type="predicted"/>
<sequence>MRLPRLFRKRRPAPEPHRMPGFDEAYYLRAYPDVERFPGPPLQHYRLFGWREGRDPSAGFSSNGYLAANPDARDSGSDPLTHFLEIGLSAGRTGWRKDPALPPPAPRFPIDQFEGPLRAFVEEAAIFMYWTSQDLAEPPGAQAWRALYPKFKVFTDRDVIPLLPEDFVPVFTSIRLPSAKSDIARIFLLRAHGGLYVDAHVGPAAPQQLVETMRDLDHRDIIVFGKGWAMKTETDFDLMNTVMAARRGARELDGIIDQLIHNVLEHKKKEAVTDDYVPYDLFHVTGTALIVSAFFEHRPPRPQIKAELQNRVAVHFMKNNGDSGFTLYAHDSYRLPDSHWSERQRRERFFLDAG</sequence>